<evidence type="ECO:0000256" key="1">
    <source>
        <dbReference type="ARBA" id="ARBA00004651"/>
    </source>
</evidence>
<keyword evidence="6" id="KW-0472">Membrane</keyword>
<organism evidence="8 9">
    <name type="scientific">Sphaeroforma arctica JP610</name>
    <dbReference type="NCBI Taxonomy" id="667725"/>
    <lineage>
        <taxon>Eukaryota</taxon>
        <taxon>Ichthyosporea</taxon>
        <taxon>Ichthyophonida</taxon>
        <taxon>Sphaeroforma</taxon>
    </lineage>
</organism>
<dbReference type="Proteomes" id="UP000054560">
    <property type="component" value="Unassembled WGS sequence"/>
</dbReference>
<evidence type="ECO:0000256" key="3">
    <source>
        <dbReference type="ARBA" id="ARBA00022475"/>
    </source>
</evidence>
<dbReference type="STRING" id="667725.A0A0L0FPK4"/>
<dbReference type="OrthoDB" id="5296287at2759"/>
<evidence type="ECO:0000256" key="2">
    <source>
        <dbReference type="ARBA" id="ARBA00022448"/>
    </source>
</evidence>
<evidence type="ECO:0000256" key="6">
    <source>
        <dbReference type="SAM" id="Phobius"/>
    </source>
</evidence>
<gene>
    <name evidence="8" type="ORF">SARC_08937</name>
</gene>
<dbReference type="InterPro" id="IPR036259">
    <property type="entry name" value="MFS_trans_sf"/>
</dbReference>
<dbReference type="EMBL" id="KQ242452">
    <property type="protein sequence ID" value="KNC78639.1"/>
    <property type="molecule type" value="Genomic_DNA"/>
</dbReference>
<comment type="subcellular location">
    <subcellularLocation>
        <location evidence="1">Cell membrane</location>
        <topology evidence="1">Multi-pass membrane protein</topology>
    </subcellularLocation>
</comment>
<keyword evidence="2" id="KW-0813">Transport</keyword>
<dbReference type="InterPro" id="IPR051084">
    <property type="entry name" value="H+-coupled_symporters"/>
</dbReference>
<keyword evidence="6" id="KW-0812">Transmembrane</keyword>
<keyword evidence="6" id="KW-1133">Transmembrane helix</keyword>
<keyword evidence="9" id="KW-1185">Reference proteome</keyword>
<sequence length="514" mass="55430">MIVRCWYLCHSLTRATETMGLSNYQKESLMASKHSWYVFMGNVLEWYEFSVYGYLAPEISANFFPNSSTGVWVGHTVTFIARPFGSLVFGWMGDKFGRRLALLTSMFGMIVATVGTGCLPSVYCCGDEGGTAGMVFLIIFRVMQGLCTSGEVGNMATYIAEQEHTGVLGMLNAIIGFGSFSGFVLSSSFVWVLQTVLTEDEMLLWGWRIPFLVCIVPGCVTLFARRNMQETETFKQMHAVAKQRTKPTESVEGGVGSATDKSAKGASLVALKNDESKSDLPGKSTTGISIGGSPSSADLEHEALSSNPLKELFTHSPMQTLFVFLGMAGFSNMVYIGLIYSTTYLRVYKGVESSTALGMSVVGKLLMLCICPIFGYMSDRLGTGKAFVIGNVVLLTGTLSWAGMIYGDSLAVFWAMQVLLGLGGGFLIAPYLWCAEAFPARLRATGFVSYNVSLTVFGGFGPLIASEIAATGQDWGILVLSGGIALIAAVSTVVAYGKHSRGEVIMSNIRPEMY</sequence>
<dbReference type="eggNOG" id="KOG0252">
    <property type="taxonomic scope" value="Eukaryota"/>
</dbReference>
<evidence type="ECO:0000259" key="7">
    <source>
        <dbReference type="PROSITE" id="PS50850"/>
    </source>
</evidence>
<feature type="domain" description="Major facilitator superfamily (MFS) profile" evidence="7">
    <location>
        <begin position="34"/>
        <end position="500"/>
    </location>
</feature>
<keyword evidence="3" id="KW-1003">Cell membrane</keyword>
<feature type="transmembrane region" description="Helical" evidence="6">
    <location>
        <begin position="100"/>
        <end position="123"/>
    </location>
</feature>
<evidence type="ECO:0000256" key="4">
    <source>
        <dbReference type="ARBA" id="ARBA00022847"/>
    </source>
</evidence>
<name>A0A0L0FPK4_9EUKA</name>
<feature type="compositionally biased region" description="Low complexity" evidence="5">
    <location>
        <begin position="281"/>
        <end position="293"/>
    </location>
</feature>
<dbReference type="Gene3D" id="1.20.1250.20">
    <property type="entry name" value="MFS general substrate transporter like domains"/>
    <property type="match status" value="1"/>
</dbReference>
<feature type="transmembrane region" description="Helical" evidence="6">
    <location>
        <begin position="205"/>
        <end position="224"/>
    </location>
</feature>
<dbReference type="AlphaFoldDB" id="A0A0L0FPK4"/>
<dbReference type="GO" id="GO:0005886">
    <property type="term" value="C:plasma membrane"/>
    <property type="evidence" value="ECO:0007669"/>
    <property type="project" value="UniProtKB-SubCell"/>
</dbReference>
<dbReference type="PROSITE" id="PS50850">
    <property type="entry name" value="MFS"/>
    <property type="match status" value="1"/>
</dbReference>
<feature type="transmembrane region" description="Helical" evidence="6">
    <location>
        <begin position="320"/>
        <end position="341"/>
    </location>
</feature>
<evidence type="ECO:0000256" key="5">
    <source>
        <dbReference type="SAM" id="MobiDB-lite"/>
    </source>
</evidence>
<keyword evidence="4" id="KW-0769">Symport</keyword>
<feature type="transmembrane region" description="Helical" evidence="6">
    <location>
        <begin position="72"/>
        <end position="93"/>
    </location>
</feature>
<accession>A0A0L0FPK4</accession>
<feature type="transmembrane region" description="Helical" evidence="6">
    <location>
        <begin position="129"/>
        <end position="147"/>
    </location>
</feature>
<dbReference type="PANTHER" id="PTHR43528">
    <property type="entry name" value="ALPHA-KETOGLUTARATE PERMEASE"/>
    <property type="match status" value="1"/>
</dbReference>
<evidence type="ECO:0000313" key="9">
    <source>
        <dbReference type="Proteomes" id="UP000054560"/>
    </source>
</evidence>
<feature type="transmembrane region" description="Helical" evidence="6">
    <location>
        <begin position="477"/>
        <end position="497"/>
    </location>
</feature>
<feature type="transmembrane region" description="Helical" evidence="6">
    <location>
        <begin position="353"/>
        <end position="374"/>
    </location>
</feature>
<dbReference type="RefSeq" id="XP_014152541.1">
    <property type="nucleotide sequence ID" value="XM_014297066.1"/>
</dbReference>
<feature type="transmembrane region" description="Helical" evidence="6">
    <location>
        <begin position="412"/>
        <end position="435"/>
    </location>
</feature>
<dbReference type="GeneID" id="25909441"/>
<feature type="transmembrane region" description="Helical" evidence="6">
    <location>
        <begin position="386"/>
        <end position="406"/>
    </location>
</feature>
<proteinExistence type="predicted"/>
<dbReference type="PANTHER" id="PTHR43528:SF1">
    <property type="entry name" value="ALPHA-KETOGLUTARATE PERMEASE"/>
    <property type="match status" value="1"/>
</dbReference>
<feature type="region of interest" description="Disordered" evidence="5">
    <location>
        <begin position="238"/>
        <end position="260"/>
    </location>
</feature>
<feature type="transmembrane region" description="Helical" evidence="6">
    <location>
        <begin position="447"/>
        <end position="465"/>
    </location>
</feature>
<dbReference type="InterPro" id="IPR020846">
    <property type="entry name" value="MFS_dom"/>
</dbReference>
<dbReference type="Pfam" id="PF07690">
    <property type="entry name" value="MFS_1"/>
    <property type="match status" value="1"/>
</dbReference>
<dbReference type="GO" id="GO:0015293">
    <property type="term" value="F:symporter activity"/>
    <property type="evidence" value="ECO:0007669"/>
    <property type="project" value="UniProtKB-KW"/>
</dbReference>
<dbReference type="InterPro" id="IPR011701">
    <property type="entry name" value="MFS"/>
</dbReference>
<reference evidence="8 9" key="1">
    <citation type="submission" date="2011-02" db="EMBL/GenBank/DDBJ databases">
        <title>The Genome Sequence of Sphaeroforma arctica JP610.</title>
        <authorList>
            <consortium name="The Broad Institute Genome Sequencing Platform"/>
            <person name="Russ C."/>
            <person name="Cuomo C."/>
            <person name="Young S.K."/>
            <person name="Zeng Q."/>
            <person name="Gargeya S."/>
            <person name="Alvarado L."/>
            <person name="Berlin A."/>
            <person name="Chapman S.B."/>
            <person name="Chen Z."/>
            <person name="Freedman E."/>
            <person name="Gellesch M."/>
            <person name="Goldberg J."/>
            <person name="Griggs A."/>
            <person name="Gujja S."/>
            <person name="Heilman E."/>
            <person name="Heiman D."/>
            <person name="Howarth C."/>
            <person name="Mehta T."/>
            <person name="Neiman D."/>
            <person name="Pearson M."/>
            <person name="Roberts A."/>
            <person name="Saif S."/>
            <person name="Shea T."/>
            <person name="Shenoy N."/>
            <person name="Sisk P."/>
            <person name="Stolte C."/>
            <person name="Sykes S."/>
            <person name="White J."/>
            <person name="Yandava C."/>
            <person name="Burger G."/>
            <person name="Gray M.W."/>
            <person name="Holland P.W.H."/>
            <person name="King N."/>
            <person name="Lang F.B.F."/>
            <person name="Roger A.J."/>
            <person name="Ruiz-Trillo I."/>
            <person name="Haas B."/>
            <person name="Nusbaum C."/>
            <person name="Birren B."/>
        </authorList>
    </citation>
    <scope>NUCLEOTIDE SEQUENCE [LARGE SCALE GENOMIC DNA]</scope>
    <source>
        <strain evidence="8 9">JP610</strain>
    </source>
</reference>
<dbReference type="SUPFAM" id="SSF103473">
    <property type="entry name" value="MFS general substrate transporter"/>
    <property type="match status" value="1"/>
</dbReference>
<evidence type="ECO:0000313" key="8">
    <source>
        <dbReference type="EMBL" id="KNC78639.1"/>
    </source>
</evidence>
<feature type="transmembrane region" description="Helical" evidence="6">
    <location>
        <begin position="168"/>
        <end position="193"/>
    </location>
</feature>
<protein>
    <recommendedName>
        <fullName evidence="7">Major facilitator superfamily (MFS) profile domain-containing protein</fullName>
    </recommendedName>
</protein>
<feature type="region of interest" description="Disordered" evidence="5">
    <location>
        <begin position="274"/>
        <end position="293"/>
    </location>
</feature>